<dbReference type="Pfam" id="PF01418">
    <property type="entry name" value="HTH_6"/>
    <property type="match status" value="1"/>
</dbReference>
<dbReference type="RefSeq" id="WP_130968477.1">
    <property type="nucleotide sequence ID" value="NZ_SIXI01000004.1"/>
</dbReference>
<evidence type="ECO:0000259" key="5">
    <source>
        <dbReference type="PROSITE" id="PS51071"/>
    </source>
</evidence>
<dbReference type="Proteomes" id="UP000292120">
    <property type="component" value="Unassembled WGS sequence"/>
</dbReference>
<keyword evidence="2" id="KW-0238">DNA-binding</keyword>
<evidence type="ECO:0000256" key="2">
    <source>
        <dbReference type="ARBA" id="ARBA00023125"/>
    </source>
</evidence>
<dbReference type="InterPro" id="IPR047640">
    <property type="entry name" value="RpiR-like"/>
</dbReference>
<feature type="domain" description="HTH rpiR-type" evidence="5">
    <location>
        <begin position="1"/>
        <end position="75"/>
    </location>
</feature>
<dbReference type="GO" id="GO:0003677">
    <property type="term" value="F:DNA binding"/>
    <property type="evidence" value="ECO:0007669"/>
    <property type="project" value="UniProtKB-KW"/>
</dbReference>
<proteinExistence type="predicted"/>
<dbReference type="Gene3D" id="1.10.10.10">
    <property type="entry name" value="Winged helix-like DNA-binding domain superfamily/Winged helix DNA-binding domain"/>
    <property type="match status" value="1"/>
</dbReference>
<reference evidence="7 8" key="1">
    <citation type="submission" date="2019-02" db="EMBL/GenBank/DDBJ databases">
        <title>Aquabacterium sp. strain KMB7.</title>
        <authorList>
            <person name="Chen W.-M."/>
        </authorList>
    </citation>
    <scope>NUCLEOTIDE SEQUENCE [LARGE SCALE GENOMIC DNA]</scope>
    <source>
        <strain evidence="7 8">KMB7</strain>
    </source>
</reference>
<dbReference type="Pfam" id="PF01380">
    <property type="entry name" value="SIS"/>
    <property type="match status" value="1"/>
</dbReference>
<dbReference type="OrthoDB" id="257751at2"/>
<evidence type="ECO:0000313" key="7">
    <source>
        <dbReference type="EMBL" id="TBO30486.1"/>
    </source>
</evidence>
<dbReference type="PROSITE" id="PS51464">
    <property type="entry name" value="SIS"/>
    <property type="match status" value="1"/>
</dbReference>
<dbReference type="EMBL" id="SIXI01000004">
    <property type="protein sequence ID" value="TBO30486.1"/>
    <property type="molecule type" value="Genomic_DNA"/>
</dbReference>
<accession>A0A4Q9GYF6</accession>
<protein>
    <submittedName>
        <fullName evidence="7">MurR/RpiR family transcriptional regulator</fullName>
    </submittedName>
</protein>
<dbReference type="GO" id="GO:0006096">
    <property type="term" value="P:glycolytic process"/>
    <property type="evidence" value="ECO:0007669"/>
    <property type="project" value="UniProtKB-KW"/>
</dbReference>
<keyword evidence="3" id="KW-0324">Glycolysis</keyword>
<sequence length="284" mass="30623">MTDQIERQLESLPAAEQRVARVILHDPRTAMGRPVAELAAEAKVSNPTVVRFCRSMGFEGWSDFKLQLAASLGQGGTPFVHQRVQAGDTGRELVHKVTAHSIEVLSRFAETASQKRIDQAVTALSRTVREGGRIECHGVGNSGIVAQDAQLKFYRMGCHATAVADGHLQIIGATLLQKRDCLVVISSAGRSQGLIDAMELAQRQGAMTIAITASGSPLASLARIHLAADHPEGYEEFSPMASRLLHLLVIDVLATGVALQLGPDLPARLLQVKRNLISKRYRTG</sequence>
<dbReference type="PANTHER" id="PTHR30514">
    <property type="entry name" value="GLUCOKINASE"/>
    <property type="match status" value="1"/>
</dbReference>
<dbReference type="AlphaFoldDB" id="A0A4Q9GYF6"/>
<comment type="caution">
    <text evidence="7">The sequence shown here is derived from an EMBL/GenBank/DDBJ whole genome shotgun (WGS) entry which is preliminary data.</text>
</comment>
<feature type="domain" description="SIS" evidence="6">
    <location>
        <begin position="124"/>
        <end position="263"/>
    </location>
</feature>
<organism evidence="7 8">
    <name type="scientific">Aquabacterium lacunae</name>
    <dbReference type="NCBI Taxonomy" id="2528630"/>
    <lineage>
        <taxon>Bacteria</taxon>
        <taxon>Pseudomonadati</taxon>
        <taxon>Pseudomonadota</taxon>
        <taxon>Betaproteobacteria</taxon>
        <taxon>Burkholderiales</taxon>
        <taxon>Aquabacterium</taxon>
    </lineage>
</organism>
<dbReference type="InterPro" id="IPR000281">
    <property type="entry name" value="HTH_RpiR"/>
</dbReference>
<evidence type="ECO:0000256" key="4">
    <source>
        <dbReference type="ARBA" id="ARBA00023163"/>
    </source>
</evidence>
<dbReference type="SUPFAM" id="SSF53697">
    <property type="entry name" value="SIS domain"/>
    <property type="match status" value="1"/>
</dbReference>
<dbReference type="Gene3D" id="3.40.50.10490">
    <property type="entry name" value="Glucose-6-phosphate isomerase like protein, domain 1"/>
    <property type="match status" value="1"/>
</dbReference>
<keyword evidence="8" id="KW-1185">Reference proteome</keyword>
<dbReference type="InterPro" id="IPR001347">
    <property type="entry name" value="SIS_dom"/>
</dbReference>
<gene>
    <name evidence="7" type="ORF">EYS42_11905</name>
</gene>
<evidence type="ECO:0000256" key="3">
    <source>
        <dbReference type="ARBA" id="ARBA00023152"/>
    </source>
</evidence>
<dbReference type="GO" id="GO:0097367">
    <property type="term" value="F:carbohydrate derivative binding"/>
    <property type="evidence" value="ECO:0007669"/>
    <property type="project" value="InterPro"/>
</dbReference>
<dbReference type="PANTHER" id="PTHR30514:SF1">
    <property type="entry name" value="HTH-TYPE TRANSCRIPTIONAL REGULATOR HEXR-RELATED"/>
    <property type="match status" value="1"/>
</dbReference>
<evidence type="ECO:0000256" key="1">
    <source>
        <dbReference type="ARBA" id="ARBA00023015"/>
    </source>
</evidence>
<dbReference type="PROSITE" id="PS51071">
    <property type="entry name" value="HTH_RPIR"/>
    <property type="match status" value="1"/>
</dbReference>
<dbReference type="InterPro" id="IPR009057">
    <property type="entry name" value="Homeodomain-like_sf"/>
</dbReference>
<keyword evidence="1" id="KW-0805">Transcription regulation</keyword>
<name>A0A4Q9GYF6_9BURK</name>
<dbReference type="CDD" id="cd05013">
    <property type="entry name" value="SIS_RpiR"/>
    <property type="match status" value="1"/>
</dbReference>
<dbReference type="InterPro" id="IPR035472">
    <property type="entry name" value="RpiR-like_SIS"/>
</dbReference>
<evidence type="ECO:0000313" key="8">
    <source>
        <dbReference type="Proteomes" id="UP000292120"/>
    </source>
</evidence>
<dbReference type="InterPro" id="IPR036388">
    <property type="entry name" value="WH-like_DNA-bd_sf"/>
</dbReference>
<evidence type="ECO:0000259" key="6">
    <source>
        <dbReference type="PROSITE" id="PS51464"/>
    </source>
</evidence>
<keyword evidence="4" id="KW-0804">Transcription</keyword>
<dbReference type="SUPFAM" id="SSF46689">
    <property type="entry name" value="Homeodomain-like"/>
    <property type="match status" value="1"/>
</dbReference>
<dbReference type="GO" id="GO:0003700">
    <property type="term" value="F:DNA-binding transcription factor activity"/>
    <property type="evidence" value="ECO:0007669"/>
    <property type="project" value="InterPro"/>
</dbReference>
<dbReference type="InterPro" id="IPR046348">
    <property type="entry name" value="SIS_dom_sf"/>
</dbReference>